<dbReference type="GO" id="GO:0070008">
    <property type="term" value="F:serine-type exopeptidase activity"/>
    <property type="evidence" value="ECO:0007669"/>
    <property type="project" value="InterPro"/>
</dbReference>
<dbReference type="AlphaFoldDB" id="A0AAE0BK00"/>
<evidence type="ECO:0008006" key="8">
    <source>
        <dbReference type="Google" id="ProtNLM"/>
    </source>
</evidence>
<dbReference type="Gene3D" id="3.40.50.1820">
    <property type="entry name" value="alpha/beta hydrolase"/>
    <property type="match status" value="1"/>
</dbReference>
<keyword evidence="4" id="KW-0378">Hydrolase</keyword>
<dbReference type="PANTHER" id="PTHR11010:SF11">
    <property type="entry name" value="THYMUS-SPECIFIC SERINE PROTEASE"/>
    <property type="match status" value="1"/>
</dbReference>
<dbReference type="Proteomes" id="UP001190700">
    <property type="component" value="Unassembled WGS sequence"/>
</dbReference>
<keyword evidence="3" id="KW-0732">Signal</keyword>
<dbReference type="Pfam" id="PF05577">
    <property type="entry name" value="Peptidase_S28"/>
    <property type="match status" value="1"/>
</dbReference>
<keyword evidence="7" id="KW-1185">Reference proteome</keyword>
<accession>A0AAE0BK00</accession>
<dbReference type="SUPFAM" id="SSF53474">
    <property type="entry name" value="alpha/beta-Hydrolases"/>
    <property type="match status" value="1"/>
</dbReference>
<dbReference type="InterPro" id="IPR029058">
    <property type="entry name" value="AB_hydrolase_fold"/>
</dbReference>
<evidence type="ECO:0000256" key="4">
    <source>
        <dbReference type="ARBA" id="ARBA00022801"/>
    </source>
</evidence>
<keyword evidence="5" id="KW-0325">Glycoprotein</keyword>
<comment type="similarity">
    <text evidence="1">Belongs to the peptidase S28 family.</text>
</comment>
<dbReference type="InterPro" id="IPR008758">
    <property type="entry name" value="Peptidase_S28"/>
</dbReference>
<evidence type="ECO:0000256" key="3">
    <source>
        <dbReference type="ARBA" id="ARBA00022729"/>
    </source>
</evidence>
<sequence length="470" mass="51422">MGDYLTIRSDRASGDSEGPPPRYFVQKQDHFDGSNAQTWLQAYYVNDTFWKPGSDAPVFLCVGGEGPALSGAAVESSVHCNVAVEFLKDTQALMFAVEHRYYGCHNMSACPVSSFAEPARDLRFLSSRQALADLAEFHAHATAHYGLTGNNKWVTFGGSYPGMLAGWARLRFPHLFHASIASSAPVQAKLDFPEYNDVTRYAYTVTSVGGSGACAEAIAQGHAEIGKLLGDASGRELLSRKFKTVPNASWLEDREHQREFAGEGVAYFPSQGNDPACESPACNIGKICAIMTDSKRGDAVNRLAAVAESQAQWLDASSNNADVGWVDYWGWQTCTEFGFYQTCEVGSQCFYTQGLDTLQDNMAFCTEIFGIEPSTVASNVNYTNVYYGALKPVGTRVLWPNGEVDPWSALSVLKSPQPGQPTLWVKGASHHFWTHPSASTDQQSVVQARAAIRRQIWTWLQDPSLTTALQ</sequence>
<evidence type="ECO:0000256" key="2">
    <source>
        <dbReference type="ARBA" id="ARBA00022670"/>
    </source>
</evidence>
<protein>
    <recommendedName>
        <fullName evidence="8">Thymus-specific serine protease</fullName>
    </recommendedName>
</protein>
<dbReference type="EMBL" id="LGRX02034668">
    <property type="protein sequence ID" value="KAK3237245.1"/>
    <property type="molecule type" value="Genomic_DNA"/>
</dbReference>
<reference evidence="6 7" key="1">
    <citation type="journal article" date="2015" name="Genome Biol. Evol.">
        <title>Comparative Genomics of a Bacterivorous Green Alga Reveals Evolutionary Causalities and Consequences of Phago-Mixotrophic Mode of Nutrition.</title>
        <authorList>
            <person name="Burns J.A."/>
            <person name="Paasch A."/>
            <person name="Narechania A."/>
            <person name="Kim E."/>
        </authorList>
    </citation>
    <scope>NUCLEOTIDE SEQUENCE [LARGE SCALE GENOMIC DNA]</scope>
    <source>
        <strain evidence="6 7">PLY_AMNH</strain>
    </source>
</reference>
<evidence type="ECO:0000256" key="1">
    <source>
        <dbReference type="ARBA" id="ARBA00011079"/>
    </source>
</evidence>
<dbReference type="PANTHER" id="PTHR11010">
    <property type="entry name" value="PROTEASE S28 PRO-X CARBOXYPEPTIDASE-RELATED"/>
    <property type="match status" value="1"/>
</dbReference>
<dbReference type="Gene3D" id="1.20.120.980">
    <property type="entry name" value="Serine carboxypeptidase S28, SKS domain"/>
    <property type="match status" value="1"/>
</dbReference>
<organism evidence="6 7">
    <name type="scientific">Cymbomonas tetramitiformis</name>
    <dbReference type="NCBI Taxonomy" id="36881"/>
    <lineage>
        <taxon>Eukaryota</taxon>
        <taxon>Viridiplantae</taxon>
        <taxon>Chlorophyta</taxon>
        <taxon>Pyramimonadophyceae</taxon>
        <taxon>Pyramimonadales</taxon>
        <taxon>Pyramimonadaceae</taxon>
        <taxon>Cymbomonas</taxon>
    </lineage>
</organism>
<dbReference type="InterPro" id="IPR042269">
    <property type="entry name" value="Ser_carbopepase_S28_SKS"/>
</dbReference>
<gene>
    <name evidence="6" type="ORF">CYMTET_52667</name>
</gene>
<dbReference type="GO" id="GO:0006508">
    <property type="term" value="P:proteolysis"/>
    <property type="evidence" value="ECO:0007669"/>
    <property type="project" value="UniProtKB-KW"/>
</dbReference>
<name>A0AAE0BK00_9CHLO</name>
<keyword evidence="2" id="KW-0645">Protease</keyword>
<evidence type="ECO:0000256" key="5">
    <source>
        <dbReference type="ARBA" id="ARBA00023180"/>
    </source>
</evidence>
<evidence type="ECO:0000313" key="7">
    <source>
        <dbReference type="Proteomes" id="UP001190700"/>
    </source>
</evidence>
<proteinExistence type="inferred from homology"/>
<comment type="caution">
    <text evidence="6">The sequence shown here is derived from an EMBL/GenBank/DDBJ whole genome shotgun (WGS) entry which is preliminary data.</text>
</comment>
<evidence type="ECO:0000313" key="6">
    <source>
        <dbReference type="EMBL" id="KAK3237245.1"/>
    </source>
</evidence>
<dbReference type="GO" id="GO:0008239">
    <property type="term" value="F:dipeptidyl-peptidase activity"/>
    <property type="evidence" value="ECO:0007669"/>
    <property type="project" value="TreeGrafter"/>
</dbReference>